<reference evidence="2" key="1">
    <citation type="journal article" date="2021" name="Nat. Commun.">
        <title>Genetic determinants of endophytism in the Arabidopsis root mycobiome.</title>
        <authorList>
            <person name="Mesny F."/>
            <person name="Miyauchi S."/>
            <person name="Thiergart T."/>
            <person name="Pickel B."/>
            <person name="Atanasova L."/>
            <person name="Karlsson M."/>
            <person name="Huettel B."/>
            <person name="Barry K.W."/>
            <person name="Haridas S."/>
            <person name="Chen C."/>
            <person name="Bauer D."/>
            <person name="Andreopoulos W."/>
            <person name="Pangilinan J."/>
            <person name="LaButti K."/>
            <person name="Riley R."/>
            <person name="Lipzen A."/>
            <person name="Clum A."/>
            <person name="Drula E."/>
            <person name="Henrissat B."/>
            <person name="Kohler A."/>
            <person name="Grigoriev I.V."/>
            <person name="Martin F.M."/>
            <person name="Hacquard S."/>
        </authorList>
    </citation>
    <scope>NUCLEOTIDE SEQUENCE</scope>
    <source>
        <strain evidence="2">MPI-SDFR-AT-0073</strain>
    </source>
</reference>
<accession>A0A9P8UV27</accession>
<dbReference type="GeneID" id="70128659"/>
<dbReference type="AlphaFoldDB" id="A0A9P8UV27"/>
<evidence type="ECO:0000313" key="3">
    <source>
        <dbReference type="Proteomes" id="UP000758603"/>
    </source>
</evidence>
<gene>
    <name evidence="2" type="ORF">BKA67DRAFT_533845</name>
</gene>
<dbReference type="EMBL" id="JAGPXC010000002">
    <property type="protein sequence ID" value="KAH6658726.1"/>
    <property type="molecule type" value="Genomic_DNA"/>
</dbReference>
<evidence type="ECO:0000313" key="2">
    <source>
        <dbReference type="EMBL" id="KAH6658726.1"/>
    </source>
</evidence>
<organism evidence="2 3">
    <name type="scientific">Truncatella angustata</name>
    <dbReference type="NCBI Taxonomy" id="152316"/>
    <lineage>
        <taxon>Eukaryota</taxon>
        <taxon>Fungi</taxon>
        <taxon>Dikarya</taxon>
        <taxon>Ascomycota</taxon>
        <taxon>Pezizomycotina</taxon>
        <taxon>Sordariomycetes</taxon>
        <taxon>Xylariomycetidae</taxon>
        <taxon>Amphisphaeriales</taxon>
        <taxon>Sporocadaceae</taxon>
        <taxon>Truncatella</taxon>
    </lineage>
</organism>
<sequence length="135" mass="15022">MPAALSSKLSNRDQDKRHNPVEMRSQTLKPRQALESPRVDLWPKLHLTAHGPIAVSGELLQLGRDGTCRICLIVLLVHICVLLDSARPESWQISPFQGAHVIVVSTTPRRMGVLHLALRTWWSRPQAAGKMSANP</sequence>
<proteinExistence type="predicted"/>
<keyword evidence="3" id="KW-1185">Reference proteome</keyword>
<feature type="compositionally biased region" description="Basic and acidic residues" evidence="1">
    <location>
        <begin position="10"/>
        <end position="21"/>
    </location>
</feature>
<comment type="caution">
    <text evidence="2">The sequence shown here is derived from an EMBL/GenBank/DDBJ whole genome shotgun (WGS) entry which is preliminary data.</text>
</comment>
<evidence type="ECO:0000256" key="1">
    <source>
        <dbReference type="SAM" id="MobiDB-lite"/>
    </source>
</evidence>
<dbReference type="RefSeq" id="XP_045962960.1">
    <property type="nucleotide sequence ID" value="XM_046099767.1"/>
</dbReference>
<feature type="region of interest" description="Disordered" evidence="1">
    <location>
        <begin position="1"/>
        <end position="24"/>
    </location>
</feature>
<protein>
    <submittedName>
        <fullName evidence="2">Uncharacterized protein</fullName>
    </submittedName>
</protein>
<name>A0A9P8UV27_9PEZI</name>
<dbReference type="Proteomes" id="UP000758603">
    <property type="component" value="Unassembled WGS sequence"/>
</dbReference>